<evidence type="ECO:0000256" key="11">
    <source>
        <dbReference type="SAM" id="MobiDB-lite"/>
    </source>
</evidence>
<dbReference type="GO" id="GO:0030154">
    <property type="term" value="P:cell differentiation"/>
    <property type="evidence" value="ECO:0007669"/>
    <property type="project" value="TreeGrafter"/>
</dbReference>
<dbReference type="InterPro" id="IPR050591">
    <property type="entry name" value="GSK-3"/>
</dbReference>
<feature type="domain" description="Protein kinase" evidence="12">
    <location>
        <begin position="225"/>
        <end position="507"/>
    </location>
</feature>
<keyword evidence="4" id="KW-0808">Transferase</keyword>
<keyword evidence="6 13" id="KW-0418">Kinase</keyword>
<evidence type="ECO:0000256" key="10">
    <source>
        <dbReference type="PROSITE-ProRule" id="PRU10141"/>
    </source>
</evidence>
<dbReference type="PROSITE" id="PS00107">
    <property type="entry name" value="PROTEIN_KINASE_ATP"/>
    <property type="match status" value="1"/>
</dbReference>
<dbReference type="GO" id="GO:0007165">
    <property type="term" value="P:signal transduction"/>
    <property type="evidence" value="ECO:0007669"/>
    <property type="project" value="TreeGrafter"/>
</dbReference>
<reference evidence="13 14" key="1">
    <citation type="submission" date="2013-02" db="EMBL/GenBank/DDBJ databases">
        <title>Genome sequence of Candida maltosa Xu316, a potential industrial strain for xylitol and ethanol production.</title>
        <authorList>
            <person name="Yu J."/>
            <person name="Wang Q."/>
            <person name="Geng X."/>
            <person name="Bao W."/>
            <person name="He P."/>
            <person name="Cai J."/>
        </authorList>
    </citation>
    <scope>NUCLEOTIDE SEQUENCE [LARGE SCALE GENOMIC DNA]</scope>
    <source>
        <strain evidence="14">Xu316</strain>
    </source>
</reference>
<organism evidence="13 14">
    <name type="scientific">Candida maltosa (strain Xu316)</name>
    <name type="common">Yeast</name>
    <dbReference type="NCBI Taxonomy" id="1245528"/>
    <lineage>
        <taxon>Eukaryota</taxon>
        <taxon>Fungi</taxon>
        <taxon>Dikarya</taxon>
        <taxon>Ascomycota</taxon>
        <taxon>Saccharomycotina</taxon>
        <taxon>Pichiomycetes</taxon>
        <taxon>Debaryomycetaceae</taxon>
        <taxon>Candida/Lodderomyces clade</taxon>
        <taxon>Candida</taxon>
    </lineage>
</organism>
<comment type="function">
    <text evidence="8">Protein kinase that acts downstream of the MPS1 MAPK cascade as a highly conservative signal modulator that dictates growth, conidiation and pathogenicity. Phosphorylates HAT1 at 'Ser-8' to block its translocation from the nucleus to the cytoplasm where HAT1 positively regulates appressorium development and pathogenicity.</text>
</comment>
<evidence type="ECO:0000256" key="5">
    <source>
        <dbReference type="ARBA" id="ARBA00022741"/>
    </source>
</evidence>
<dbReference type="Pfam" id="PF00069">
    <property type="entry name" value="Pkinase"/>
    <property type="match status" value="1"/>
</dbReference>
<dbReference type="GO" id="GO:0005634">
    <property type="term" value="C:nucleus"/>
    <property type="evidence" value="ECO:0007669"/>
    <property type="project" value="TreeGrafter"/>
</dbReference>
<dbReference type="OrthoDB" id="272141at2759"/>
<evidence type="ECO:0000256" key="6">
    <source>
        <dbReference type="ARBA" id="ARBA00022777"/>
    </source>
</evidence>
<keyword evidence="2" id="KW-0723">Serine/threonine-protein kinase</keyword>
<dbReference type="InterPro" id="IPR000719">
    <property type="entry name" value="Prot_kinase_dom"/>
</dbReference>
<gene>
    <name evidence="13" type="ORF">G210_0553</name>
</gene>
<dbReference type="Gene3D" id="1.10.510.10">
    <property type="entry name" value="Transferase(Phosphotransferase) domain 1"/>
    <property type="match status" value="1"/>
</dbReference>
<dbReference type="InterPro" id="IPR039192">
    <property type="entry name" value="STKc_GSK3"/>
</dbReference>
<sequence>MSGDVNRGETRCLISMMSHESDLKFIRQANYDVLENVFGVTKYVPRFLHNEDCSTPDIKELIIDKPIYKQAAAATKPDIKQRKLQRKLERQQRLEQKKEAIQEKRERRQEIMQERMDAKQERREARKQRGKPIEEEETFEFGNNYKYMEPASSIVKSSSITLTNSLNYNNLTMNYIQPSESTRKNSITSLLRKMSISKSHNNNNENTEQLTAVNGKTSQEEIISYSKTGVVGNGSFGVVYEIKLQPSGTVAAVKRVLQDRRFKNRELSIMKVLNHPNIVELLYFFFATTVKDEVYLNLILDFVPETLYRSVSFYTSKRLNMPPLEVKLYTYQMFRALAYIHSMDICHRDIKPQNLLVNPSTGQLKLADFGSAKMLKPTEANVSYICSRYYRAPELIFGATNYTTKIDVWSSACVVAEMILGQPLFPGESGIDQLVEIIKILGTPSKKEIESMNPNYSEHRFPSIKSIPLTKIFKKSTSDCIAFISKGLQYSPLERISCIEALADPYFDELRNQSTKLPNYRKIFSQQFHNSSSNYQLYNGQPDLRDLPELFDFDDRELSIAPHLNKQIVPTWALPHLRLNQLINNLDDFRPMTPNDMKITLE</sequence>
<feature type="region of interest" description="Disordered" evidence="11">
    <location>
        <begin position="90"/>
        <end position="135"/>
    </location>
</feature>
<comment type="caution">
    <text evidence="13">The sequence shown here is derived from an EMBL/GenBank/DDBJ whole genome shotgun (WGS) entry which is preliminary data.</text>
</comment>
<dbReference type="PANTHER" id="PTHR24057">
    <property type="entry name" value="GLYCOGEN SYNTHASE KINASE-3 ALPHA"/>
    <property type="match status" value="1"/>
</dbReference>
<dbReference type="eggNOG" id="KOG0658">
    <property type="taxonomic scope" value="Eukaryota"/>
</dbReference>
<dbReference type="HOGENOM" id="CLU_000288_181_20_1"/>
<dbReference type="GO" id="GO:0004712">
    <property type="term" value="F:protein serine/threonine/tyrosine kinase activity"/>
    <property type="evidence" value="ECO:0007669"/>
    <property type="project" value="TreeGrafter"/>
</dbReference>
<dbReference type="InterPro" id="IPR017441">
    <property type="entry name" value="Protein_kinase_ATP_BS"/>
</dbReference>
<evidence type="ECO:0000256" key="7">
    <source>
        <dbReference type="ARBA" id="ARBA00022840"/>
    </source>
</evidence>
<evidence type="ECO:0000256" key="8">
    <source>
        <dbReference type="ARBA" id="ARBA00055136"/>
    </source>
</evidence>
<keyword evidence="7 10" id="KW-0067">ATP-binding</keyword>
<proteinExistence type="inferred from homology"/>
<dbReference type="PROSITE" id="PS00108">
    <property type="entry name" value="PROTEIN_KINASE_ST"/>
    <property type="match status" value="1"/>
</dbReference>
<dbReference type="GO" id="GO:0030447">
    <property type="term" value="P:filamentous growth"/>
    <property type="evidence" value="ECO:0007669"/>
    <property type="project" value="UniProtKB-ARBA"/>
</dbReference>
<keyword evidence="5 10" id="KW-0547">Nucleotide-binding</keyword>
<evidence type="ECO:0000256" key="3">
    <source>
        <dbReference type="ARBA" id="ARBA00022544"/>
    </source>
</evidence>
<dbReference type="Proteomes" id="UP000011777">
    <property type="component" value="Unassembled WGS sequence"/>
</dbReference>
<dbReference type="FunFam" id="1.10.510.10:FF:000082">
    <property type="entry name" value="Shaggy-related protein kinase kappa"/>
    <property type="match status" value="1"/>
</dbReference>
<dbReference type="PROSITE" id="PS50011">
    <property type="entry name" value="PROTEIN_KINASE_DOM"/>
    <property type="match status" value="1"/>
</dbReference>
<evidence type="ECO:0000313" key="14">
    <source>
        <dbReference type="Proteomes" id="UP000011777"/>
    </source>
</evidence>
<dbReference type="GO" id="GO:0004674">
    <property type="term" value="F:protein serine/threonine kinase activity"/>
    <property type="evidence" value="ECO:0007669"/>
    <property type="project" value="UniProtKB-KW"/>
</dbReference>
<dbReference type="GO" id="GO:0005737">
    <property type="term" value="C:cytoplasm"/>
    <property type="evidence" value="ECO:0007669"/>
    <property type="project" value="TreeGrafter"/>
</dbReference>
<dbReference type="InterPro" id="IPR011009">
    <property type="entry name" value="Kinase-like_dom_sf"/>
</dbReference>
<keyword evidence="14" id="KW-1185">Reference proteome</keyword>
<name>M3JF24_CANMX</name>
<keyword evidence="3" id="KW-0309">Germination</keyword>
<dbReference type="SMART" id="SM00220">
    <property type="entry name" value="S_TKc"/>
    <property type="match status" value="1"/>
</dbReference>
<dbReference type="STRING" id="1245528.M3JF24"/>
<dbReference type="InterPro" id="IPR008271">
    <property type="entry name" value="Ser/Thr_kinase_AS"/>
</dbReference>
<protein>
    <recommendedName>
        <fullName evidence="9">Glycogen synthase kinase 1</fullName>
    </recommendedName>
</protein>
<dbReference type="OMA" id="SMDICHR"/>
<dbReference type="EMBL" id="AOGT01000108">
    <property type="protein sequence ID" value="EMG50833.1"/>
    <property type="molecule type" value="Genomic_DNA"/>
</dbReference>
<dbReference type="PANTHER" id="PTHR24057:SF0">
    <property type="entry name" value="PROTEIN KINASE SHAGGY-RELATED"/>
    <property type="match status" value="1"/>
</dbReference>
<evidence type="ECO:0000256" key="2">
    <source>
        <dbReference type="ARBA" id="ARBA00022527"/>
    </source>
</evidence>
<dbReference type="CDD" id="cd14137">
    <property type="entry name" value="STKc_GSK3"/>
    <property type="match status" value="1"/>
</dbReference>
<evidence type="ECO:0000256" key="9">
    <source>
        <dbReference type="ARBA" id="ARBA00072289"/>
    </source>
</evidence>
<accession>M3JF24</accession>
<dbReference type="FunFam" id="3.30.200.20:FF:000009">
    <property type="entry name" value="Glycogen synthase kinase-3 beta"/>
    <property type="match status" value="1"/>
</dbReference>
<evidence type="ECO:0000259" key="12">
    <source>
        <dbReference type="PROSITE" id="PS50011"/>
    </source>
</evidence>
<evidence type="ECO:0000256" key="4">
    <source>
        <dbReference type="ARBA" id="ARBA00022679"/>
    </source>
</evidence>
<dbReference type="SUPFAM" id="SSF56112">
    <property type="entry name" value="Protein kinase-like (PK-like)"/>
    <property type="match status" value="1"/>
</dbReference>
<feature type="compositionally biased region" description="Basic and acidic residues" evidence="11">
    <location>
        <begin position="90"/>
        <end position="124"/>
    </location>
</feature>
<evidence type="ECO:0000313" key="13">
    <source>
        <dbReference type="EMBL" id="EMG50833.1"/>
    </source>
</evidence>
<evidence type="ECO:0000256" key="1">
    <source>
        <dbReference type="ARBA" id="ARBA00005527"/>
    </source>
</evidence>
<comment type="similarity">
    <text evidence="1">Belongs to the protein kinase superfamily. CMGC Ser/Thr protein kinase family. GSK-3 subfamily.</text>
</comment>
<dbReference type="Gene3D" id="3.30.200.20">
    <property type="entry name" value="Phosphorylase Kinase, domain 1"/>
    <property type="match status" value="1"/>
</dbReference>
<feature type="binding site" evidence="10">
    <location>
        <position position="254"/>
    </location>
    <ligand>
        <name>ATP</name>
        <dbReference type="ChEBI" id="CHEBI:30616"/>
    </ligand>
</feature>
<dbReference type="GO" id="GO:0005524">
    <property type="term" value="F:ATP binding"/>
    <property type="evidence" value="ECO:0007669"/>
    <property type="project" value="UniProtKB-UniRule"/>
</dbReference>
<dbReference type="AlphaFoldDB" id="M3JF24"/>